<proteinExistence type="inferred from homology"/>
<comment type="subcellular location">
    <subcellularLocation>
        <location evidence="10">Cytoplasm</location>
    </subcellularLocation>
</comment>
<evidence type="ECO:0000313" key="13">
    <source>
        <dbReference type="Proteomes" id="UP001194729"/>
    </source>
</evidence>
<evidence type="ECO:0000313" key="12">
    <source>
        <dbReference type="EMBL" id="MBF4983750.1"/>
    </source>
</evidence>
<dbReference type="InterPro" id="IPR029062">
    <property type="entry name" value="Class_I_gatase-like"/>
</dbReference>
<gene>
    <name evidence="10 12" type="primary">hisH</name>
    <name evidence="12" type="ORF">FNJ87_05190</name>
</gene>
<evidence type="ECO:0000256" key="5">
    <source>
        <dbReference type="ARBA" id="ARBA00022962"/>
    </source>
</evidence>
<dbReference type="SUPFAM" id="SSF52317">
    <property type="entry name" value="Class I glutamine amidotransferase-like"/>
    <property type="match status" value="1"/>
</dbReference>
<comment type="catalytic activity">
    <reaction evidence="8 10">
        <text>5-[(5-phospho-1-deoxy-D-ribulos-1-ylimino)methylamino]-1-(5-phospho-beta-D-ribosyl)imidazole-4-carboxamide + L-glutamine = D-erythro-1-(imidazol-4-yl)glycerol 3-phosphate + 5-amino-1-(5-phospho-beta-D-ribosyl)imidazole-4-carboxamide + L-glutamate + H(+)</text>
        <dbReference type="Rhea" id="RHEA:24793"/>
        <dbReference type="ChEBI" id="CHEBI:15378"/>
        <dbReference type="ChEBI" id="CHEBI:29985"/>
        <dbReference type="ChEBI" id="CHEBI:58278"/>
        <dbReference type="ChEBI" id="CHEBI:58359"/>
        <dbReference type="ChEBI" id="CHEBI:58475"/>
        <dbReference type="ChEBI" id="CHEBI:58525"/>
        <dbReference type="EC" id="4.3.2.10"/>
    </reaction>
</comment>
<feature type="domain" description="Glutamine amidotransferase" evidence="11">
    <location>
        <begin position="14"/>
        <end position="213"/>
    </location>
</feature>
<comment type="subunit">
    <text evidence="2 10">Heterodimer of HisH and HisF.</text>
</comment>
<evidence type="ECO:0000256" key="6">
    <source>
        <dbReference type="ARBA" id="ARBA00023102"/>
    </source>
</evidence>
<dbReference type="EC" id="4.3.2.10" evidence="10"/>
<feature type="active site" description="Nucleophile" evidence="10">
    <location>
        <position position="76"/>
    </location>
</feature>
<comment type="caution">
    <text evidence="12">The sequence shown here is derived from an EMBL/GenBank/DDBJ whole genome shotgun (WGS) entry which is preliminary data.</text>
</comment>
<keyword evidence="6 10" id="KW-0368">Histidine biosynthesis</keyword>
<evidence type="ECO:0000256" key="2">
    <source>
        <dbReference type="ARBA" id="ARBA00011152"/>
    </source>
</evidence>
<dbReference type="NCBIfam" id="TIGR01855">
    <property type="entry name" value="IMP_synth_hisH"/>
    <property type="match status" value="1"/>
</dbReference>
<dbReference type="PIRSF" id="PIRSF000495">
    <property type="entry name" value="Amidotransf_hisH"/>
    <property type="match status" value="1"/>
</dbReference>
<keyword evidence="7 10" id="KW-0456">Lyase</keyword>
<evidence type="ECO:0000256" key="10">
    <source>
        <dbReference type="HAMAP-Rule" id="MF_00278"/>
    </source>
</evidence>
<evidence type="ECO:0000259" key="11">
    <source>
        <dbReference type="Pfam" id="PF00117"/>
    </source>
</evidence>
<keyword evidence="5 10" id="KW-0315">Glutamine amidotransferase</keyword>
<dbReference type="Pfam" id="PF00117">
    <property type="entry name" value="GATase"/>
    <property type="match status" value="1"/>
</dbReference>
<name>A0ABS0A319_9FLAO</name>
<keyword evidence="10" id="KW-0963">Cytoplasm</keyword>
<keyword evidence="3 10" id="KW-0028">Amino-acid biosynthesis</keyword>
<dbReference type="PANTHER" id="PTHR42701:SF1">
    <property type="entry name" value="IMIDAZOLE GLYCEROL PHOSPHATE SYNTHASE SUBUNIT HISH"/>
    <property type="match status" value="1"/>
</dbReference>
<dbReference type="EC" id="3.5.1.2" evidence="10"/>
<evidence type="ECO:0000256" key="3">
    <source>
        <dbReference type="ARBA" id="ARBA00022605"/>
    </source>
</evidence>
<reference evidence="12 13" key="1">
    <citation type="submission" date="2020-11" db="EMBL/GenBank/DDBJ databases">
        <title>P. mediterranea TC4 genome.</title>
        <authorList>
            <person name="Molmeret M."/>
        </authorList>
    </citation>
    <scope>NUCLEOTIDE SEQUENCE [LARGE SCALE GENOMIC DNA]</scope>
    <source>
        <strain evidence="12 13">TC4</strain>
    </source>
</reference>
<keyword evidence="4 10" id="KW-0378">Hydrolase</keyword>
<evidence type="ECO:0000256" key="4">
    <source>
        <dbReference type="ARBA" id="ARBA00022801"/>
    </source>
</evidence>
<comment type="pathway">
    <text evidence="1 10">Amino-acid biosynthesis; L-histidine biosynthesis; L-histidine from 5-phospho-alpha-D-ribose 1-diphosphate: step 5/9.</text>
</comment>
<accession>A0ABS0A319</accession>
<dbReference type="EMBL" id="JADKYU010000268">
    <property type="protein sequence ID" value="MBF4983750.1"/>
    <property type="molecule type" value="Genomic_DNA"/>
</dbReference>
<dbReference type="PANTHER" id="PTHR42701">
    <property type="entry name" value="IMIDAZOLE GLYCEROL PHOSPHATE SYNTHASE SUBUNIT HISH"/>
    <property type="match status" value="1"/>
</dbReference>
<protein>
    <recommendedName>
        <fullName evidence="10">Imidazole glycerol phosphate synthase subunit HisH</fullName>
        <ecNumber evidence="10">4.3.2.10</ecNumber>
    </recommendedName>
    <alternativeName>
        <fullName evidence="10">IGP synthase glutaminase subunit</fullName>
        <ecNumber evidence="10">3.5.1.2</ecNumber>
    </alternativeName>
    <alternativeName>
        <fullName evidence="10">IGP synthase subunit HisH</fullName>
    </alternativeName>
    <alternativeName>
        <fullName evidence="10">ImGP synthase subunit HisH</fullName>
        <shortName evidence="10">IGPS subunit HisH</shortName>
    </alternativeName>
</protein>
<dbReference type="InterPro" id="IPR017926">
    <property type="entry name" value="GATASE"/>
</dbReference>
<organism evidence="12 13">
    <name type="scientific">Nonlabens mediterrranea</name>
    <dbReference type="NCBI Taxonomy" id="1419947"/>
    <lineage>
        <taxon>Bacteria</taxon>
        <taxon>Pseudomonadati</taxon>
        <taxon>Bacteroidota</taxon>
        <taxon>Flavobacteriia</taxon>
        <taxon>Flavobacteriales</taxon>
        <taxon>Flavobacteriaceae</taxon>
        <taxon>Nonlabens</taxon>
    </lineage>
</organism>
<dbReference type="Proteomes" id="UP001194729">
    <property type="component" value="Unassembled WGS sequence"/>
</dbReference>
<dbReference type="Gene3D" id="3.40.50.880">
    <property type="match status" value="1"/>
</dbReference>
<evidence type="ECO:0000256" key="9">
    <source>
        <dbReference type="ARBA" id="ARBA00049534"/>
    </source>
</evidence>
<comment type="catalytic activity">
    <reaction evidence="9 10">
        <text>L-glutamine + H2O = L-glutamate + NH4(+)</text>
        <dbReference type="Rhea" id="RHEA:15889"/>
        <dbReference type="ChEBI" id="CHEBI:15377"/>
        <dbReference type="ChEBI" id="CHEBI:28938"/>
        <dbReference type="ChEBI" id="CHEBI:29985"/>
        <dbReference type="ChEBI" id="CHEBI:58359"/>
        <dbReference type="EC" id="3.5.1.2"/>
    </reaction>
</comment>
<dbReference type="InterPro" id="IPR010139">
    <property type="entry name" value="Imidazole-glycPsynth_HisH"/>
</dbReference>
<dbReference type="HAMAP" id="MF_00278">
    <property type="entry name" value="HisH"/>
    <property type="match status" value="1"/>
</dbReference>
<evidence type="ECO:0000256" key="1">
    <source>
        <dbReference type="ARBA" id="ARBA00005091"/>
    </source>
</evidence>
<evidence type="ECO:0000256" key="8">
    <source>
        <dbReference type="ARBA" id="ARBA00047838"/>
    </source>
</evidence>
<comment type="function">
    <text evidence="10">IGPS catalyzes the conversion of PRFAR and glutamine to IGP, AICAR and glutamate. The HisH subunit catalyzes the hydrolysis of glutamine to glutamate and ammonia as part of the synthesis of IGP and AICAR. The resulting ammonia molecule is channeled to the active site of HisF.</text>
</comment>
<dbReference type="PROSITE" id="PS51273">
    <property type="entry name" value="GATASE_TYPE_1"/>
    <property type="match status" value="1"/>
</dbReference>
<feature type="active site" evidence="10">
    <location>
        <position position="197"/>
    </location>
</feature>
<sequence length="217" mass="23874">MIAIVKYNAGNIGSVTNALNRLGIENKVTDDPEELKAADKVIFPGVGEAGTAMNYLRERGLDQVIKELKQPVLGICLGMQLMCSHSEEGDTECLGIFDTTVKKFSATAGMKVPHMGWNEIGRIKTAISPDKDVIFKNICTLDDINKSSFDDIRLENDVYYVHSFYAVPNQDASAICDYIVPFASILNKDNFYAMQFHPEKSAGVGEQLLKNFIAIAA</sequence>
<evidence type="ECO:0000256" key="7">
    <source>
        <dbReference type="ARBA" id="ARBA00023239"/>
    </source>
</evidence>
<feature type="active site" evidence="10">
    <location>
        <position position="199"/>
    </location>
</feature>
<dbReference type="CDD" id="cd01748">
    <property type="entry name" value="GATase1_IGP_Synthase"/>
    <property type="match status" value="1"/>
</dbReference>
<keyword evidence="13" id="KW-1185">Reference proteome</keyword>